<gene>
    <name evidence="3" type="ORF">KQ657_002269</name>
</gene>
<dbReference type="InterPro" id="IPR037143">
    <property type="entry name" value="4-PPantetheinyl_Trfase_dom_sf"/>
</dbReference>
<dbReference type="Proteomes" id="UP000790833">
    <property type="component" value="Unassembled WGS sequence"/>
</dbReference>
<dbReference type="Gene3D" id="3.90.470.20">
    <property type="entry name" value="4'-phosphopantetheinyl transferase domain"/>
    <property type="match status" value="1"/>
</dbReference>
<comment type="caution">
    <text evidence="3">The sequence shown here is derived from an EMBL/GenBank/DDBJ whole genome shotgun (WGS) entry which is preliminary data.</text>
</comment>
<organism evidence="3 4">
    <name type="scientific">Scheffersomyces spartinae</name>
    <dbReference type="NCBI Taxonomy" id="45513"/>
    <lineage>
        <taxon>Eukaryota</taxon>
        <taxon>Fungi</taxon>
        <taxon>Dikarya</taxon>
        <taxon>Ascomycota</taxon>
        <taxon>Saccharomycotina</taxon>
        <taxon>Pichiomycetes</taxon>
        <taxon>Debaryomycetaceae</taxon>
        <taxon>Scheffersomyces</taxon>
    </lineage>
</organism>
<name>A0A9P7VDK1_9ASCO</name>
<reference evidence="3" key="1">
    <citation type="submission" date="2021-03" db="EMBL/GenBank/DDBJ databases">
        <authorList>
            <person name="Palmer J.M."/>
        </authorList>
    </citation>
    <scope>NUCLEOTIDE SEQUENCE</scope>
    <source>
        <strain evidence="3">ARV_011</strain>
    </source>
</reference>
<dbReference type="GO" id="GO:0008897">
    <property type="term" value="F:holo-[acyl-carrier-protein] synthase activity"/>
    <property type="evidence" value="ECO:0007669"/>
    <property type="project" value="InterPro"/>
</dbReference>
<evidence type="ECO:0000259" key="2">
    <source>
        <dbReference type="Pfam" id="PF01648"/>
    </source>
</evidence>
<dbReference type="Pfam" id="PF01648">
    <property type="entry name" value="ACPS"/>
    <property type="match status" value="1"/>
</dbReference>
<dbReference type="RefSeq" id="XP_043051429.1">
    <property type="nucleotide sequence ID" value="XM_043193041.1"/>
</dbReference>
<evidence type="ECO:0000313" key="4">
    <source>
        <dbReference type="Proteomes" id="UP000790833"/>
    </source>
</evidence>
<sequence length="294" mass="33776">MGKPQFPGIEFNISSSNLVLGLGVSQNQRPIGIDLSHEQQRIDPHSIVDQFRSIMSDDEVDQLESMSDVGQRYLKFNHLWTLKEAYSKYLALGLNMDLASCSFEMGKLDDTENKFPPESETEVLPLHVNWTQLFLQTQTQKCHSCVVKPPINPDRLPVILSVVHDESHPAKVYYIDMFIVADHPDDFRSEPKFVSALQLLISDKVQDDFSFIIEAGTNALTFMPIYDFREIPSYCRVPNIESVFGYIQVDDLGKMIPGTYQSNVMYRMCNWNGLPKFSDFMYEQIKQKLELEVD</sequence>
<proteinExistence type="predicted"/>
<dbReference type="InterPro" id="IPR008278">
    <property type="entry name" value="4-PPantetheinyl_Trfase_dom"/>
</dbReference>
<evidence type="ECO:0000256" key="1">
    <source>
        <dbReference type="ARBA" id="ARBA00022679"/>
    </source>
</evidence>
<accession>A0A9P7VDK1</accession>
<protein>
    <recommendedName>
        <fullName evidence="2">4'-phosphopantetheinyl transferase domain-containing protein</fullName>
    </recommendedName>
</protein>
<dbReference type="PANTHER" id="PTHR37331">
    <property type="entry name" value="YALI0F11671P"/>
    <property type="match status" value="1"/>
</dbReference>
<dbReference type="PANTHER" id="PTHR37331:SF1">
    <property type="entry name" value="YALI0F11671P"/>
    <property type="match status" value="1"/>
</dbReference>
<keyword evidence="1" id="KW-0808">Transferase</keyword>
<dbReference type="EMBL" id="JAHMUF010000002">
    <property type="protein sequence ID" value="KAG7195884.1"/>
    <property type="molecule type" value="Genomic_DNA"/>
</dbReference>
<dbReference type="OrthoDB" id="5397701at2759"/>
<dbReference type="GeneID" id="66115643"/>
<dbReference type="GO" id="GO:0000287">
    <property type="term" value="F:magnesium ion binding"/>
    <property type="evidence" value="ECO:0007669"/>
    <property type="project" value="InterPro"/>
</dbReference>
<feature type="domain" description="4'-phosphopantetheinyl transferase" evidence="2">
    <location>
        <begin position="30"/>
        <end position="104"/>
    </location>
</feature>
<dbReference type="AlphaFoldDB" id="A0A9P7VDK1"/>
<dbReference type="SUPFAM" id="SSF56214">
    <property type="entry name" value="4'-phosphopantetheinyl transferase"/>
    <property type="match status" value="1"/>
</dbReference>
<evidence type="ECO:0000313" key="3">
    <source>
        <dbReference type="EMBL" id="KAG7195884.1"/>
    </source>
</evidence>
<keyword evidence="4" id="KW-1185">Reference proteome</keyword>